<dbReference type="SUPFAM" id="SSF50475">
    <property type="entry name" value="FMN-binding split barrel"/>
    <property type="match status" value="1"/>
</dbReference>
<dbReference type="RefSeq" id="WP_317330334.1">
    <property type="nucleotide sequence ID" value="NZ_JAWJZA010000013.1"/>
</dbReference>
<dbReference type="EC" id="1.4.3.5" evidence="2"/>
<protein>
    <submittedName>
        <fullName evidence="2">Pyridoxamine 5'-phosphate oxidase family protein</fullName>
        <ecNumber evidence="2">1.-.-.-</ecNumber>
        <ecNumber evidence="2">1.4.3.5</ecNumber>
    </submittedName>
</protein>
<feature type="domain" description="Pyridoxamine 5'-phosphate oxidase N-terminal" evidence="1">
    <location>
        <begin position="4"/>
        <end position="104"/>
    </location>
</feature>
<proteinExistence type="predicted"/>
<accession>A0ABU3ZAN2</accession>
<dbReference type="GO" id="GO:0004733">
    <property type="term" value="F:pyridoxamine phosphate oxidase activity"/>
    <property type="evidence" value="ECO:0007669"/>
    <property type="project" value="UniProtKB-EC"/>
</dbReference>
<evidence type="ECO:0000259" key="1">
    <source>
        <dbReference type="Pfam" id="PF01243"/>
    </source>
</evidence>
<dbReference type="Pfam" id="PF01243">
    <property type="entry name" value="PNPOx_N"/>
    <property type="match status" value="1"/>
</dbReference>
<evidence type="ECO:0000313" key="2">
    <source>
        <dbReference type="EMBL" id="MDV5088970.1"/>
    </source>
</evidence>
<dbReference type="EC" id="1.-.-.-" evidence="2"/>
<gene>
    <name evidence="2" type="ORF">RVY80_09045</name>
</gene>
<dbReference type="Proteomes" id="UP001272515">
    <property type="component" value="Unassembled WGS sequence"/>
</dbReference>
<keyword evidence="3" id="KW-1185">Reference proteome</keyword>
<evidence type="ECO:0000313" key="3">
    <source>
        <dbReference type="Proteomes" id="UP001272515"/>
    </source>
</evidence>
<dbReference type="Gene3D" id="2.30.110.10">
    <property type="entry name" value="Electron Transport, Fmn-binding Protein, Chain A"/>
    <property type="match status" value="1"/>
</dbReference>
<reference evidence="2 3" key="1">
    <citation type="submission" date="2023-10" db="EMBL/GenBank/DDBJ databases">
        <title>Veillonella sp. nov., isolated from a pig farm feces dump.</title>
        <authorList>
            <person name="Chang Y.-H."/>
        </authorList>
    </citation>
    <scope>NUCLEOTIDE SEQUENCE [LARGE SCALE GENOMIC DNA]</scope>
    <source>
        <strain evidence="2 3">YH-vei2233</strain>
    </source>
</reference>
<name>A0ABU3ZAN2_9FIRM</name>
<dbReference type="InterPro" id="IPR011576">
    <property type="entry name" value="Pyridox_Oxase_N"/>
</dbReference>
<organism evidence="2 3">
    <name type="scientific">Veillonella absiana</name>
    <dbReference type="NCBI Taxonomy" id="3079305"/>
    <lineage>
        <taxon>Bacteria</taxon>
        <taxon>Bacillati</taxon>
        <taxon>Bacillota</taxon>
        <taxon>Negativicutes</taxon>
        <taxon>Veillonellales</taxon>
        <taxon>Veillonellaceae</taxon>
        <taxon>Veillonella</taxon>
    </lineage>
</organism>
<sequence length="124" mass="14014">MVFSEKFFEVLQHEGVVSITTWANNEAHVTNTWNSYLKIKDDTIWIPASGMTSTEADLKENNRVIVTLGSREVEGFNGYQGTGFRVEGTSEFVAEGPIFDEMFEAFPFIKRVLIVKAESTKQLL</sequence>
<dbReference type="EMBL" id="JAWJZB010000010">
    <property type="protein sequence ID" value="MDV5088970.1"/>
    <property type="molecule type" value="Genomic_DNA"/>
</dbReference>
<comment type="caution">
    <text evidence="2">The sequence shown here is derived from an EMBL/GenBank/DDBJ whole genome shotgun (WGS) entry which is preliminary data.</text>
</comment>
<dbReference type="InterPro" id="IPR012349">
    <property type="entry name" value="Split_barrel_FMN-bd"/>
</dbReference>
<keyword evidence="2" id="KW-0560">Oxidoreductase</keyword>